<dbReference type="Pfam" id="PF04552">
    <property type="entry name" value="Sigma54_DBD"/>
    <property type="match status" value="1"/>
</dbReference>
<dbReference type="NCBIfam" id="TIGR00254">
    <property type="entry name" value="GGDEF"/>
    <property type="match status" value="1"/>
</dbReference>
<evidence type="ECO:0000256" key="8">
    <source>
        <dbReference type="ARBA" id="ARBA00022695"/>
    </source>
</evidence>
<dbReference type="InterPro" id="IPR000160">
    <property type="entry name" value="GGDEF_dom"/>
</dbReference>
<dbReference type="PANTHER" id="PTHR32248:SF4">
    <property type="entry name" value="RNA POLYMERASE SIGMA-54 FACTOR"/>
    <property type="match status" value="1"/>
</dbReference>
<dbReference type="Gene3D" id="3.40.930.10">
    <property type="entry name" value="Mannitol-specific EII, Chain A"/>
    <property type="match status" value="1"/>
</dbReference>
<dbReference type="EMBL" id="BKCJ010301270">
    <property type="protein sequence ID" value="GEZ61844.1"/>
    <property type="molecule type" value="Genomic_DNA"/>
</dbReference>
<keyword evidence="5" id="KW-0597">Phosphoprotein</keyword>
<comment type="function">
    <text evidence="1">The phosphoenolpyruvate-dependent sugar phosphotransferase system (sugar PTS), a major carbohydrate active transport system, catalyzes the phosphorylation of incoming sugar substrates concomitantly with their translocation across the cell membrane. The enzyme II FruAB PTS system is involved in fructose transport.</text>
</comment>
<dbReference type="CDD" id="cd00211">
    <property type="entry name" value="PTS_IIA_fru"/>
    <property type="match status" value="1"/>
</dbReference>
<dbReference type="Pfam" id="PF02482">
    <property type="entry name" value="Ribosomal_S30AE"/>
    <property type="match status" value="1"/>
</dbReference>
<dbReference type="CDD" id="cd12914">
    <property type="entry name" value="PDC1_DGC_like"/>
    <property type="match status" value="1"/>
</dbReference>
<feature type="domain" description="HPr" evidence="18">
    <location>
        <begin position="1032"/>
        <end position="1124"/>
    </location>
</feature>
<feature type="region of interest" description="Disordered" evidence="14">
    <location>
        <begin position="134"/>
        <end position="192"/>
    </location>
</feature>
<keyword evidence="12" id="KW-0238">DNA-binding</keyword>
<feature type="transmembrane region" description="Helical" evidence="15">
    <location>
        <begin position="1126"/>
        <end position="1147"/>
    </location>
</feature>
<evidence type="ECO:0000256" key="12">
    <source>
        <dbReference type="ARBA" id="ARBA00023125"/>
    </source>
</evidence>
<evidence type="ECO:0000256" key="14">
    <source>
        <dbReference type="SAM" id="MobiDB-lite"/>
    </source>
</evidence>
<dbReference type="InterPro" id="IPR007634">
    <property type="entry name" value="RNA_pol_sigma_54_DNA-bd"/>
</dbReference>
<dbReference type="InterPro" id="IPR027417">
    <property type="entry name" value="P-loop_NTPase"/>
</dbReference>
<gene>
    <name evidence="19" type="ORF">Tci_533817</name>
</gene>
<dbReference type="InterPro" id="IPR007046">
    <property type="entry name" value="RNA_pol_sigma_54_core-bd"/>
</dbReference>
<dbReference type="PROSITE" id="PS50887">
    <property type="entry name" value="GGDEF"/>
    <property type="match status" value="1"/>
</dbReference>
<evidence type="ECO:0000256" key="9">
    <source>
        <dbReference type="ARBA" id="ARBA00022845"/>
    </source>
</evidence>
<dbReference type="NCBIfam" id="NF009118">
    <property type="entry name" value="PRK12469.1"/>
    <property type="match status" value="1"/>
</dbReference>
<dbReference type="CDD" id="cd00367">
    <property type="entry name" value="PTS-HPr_like"/>
    <property type="match status" value="1"/>
</dbReference>
<dbReference type="PROSITE" id="PS50044">
    <property type="entry name" value="SIGMA54_3"/>
    <property type="match status" value="1"/>
</dbReference>
<feature type="non-terminal residue" evidence="19">
    <location>
        <position position="1590"/>
    </location>
</feature>
<keyword evidence="15" id="KW-0812">Transmembrane</keyword>
<evidence type="ECO:0000256" key="4">
    <source>
        <dbReference type="ARBA" id="ARBA00022478"/>
    </source>
</evidence>
<dbReference type="Gene3D" id="1.10.10.60">
    <property type="entry name" value="Homeodomain-like"/>
    <property type="match status" value="1"/>
</dbReference>
<dbReference type="GO" id="GO:0000428">
    <property type="term" value="C:DNA-directed RNA polymerase complex"/>
    <property type="evidence" value="ECO:0007669"/>
    <property type="project" value="UniProtKB-KW"/>
</dbReference>
<evidence type="ECO:0000259" key="17">
    <source>
        <dbReference type="PROSITE" id="PS51094"/>
    </source>
</evidence>
<keyword evidence="15" id="KW-0472">Membrane</keyword>
<dbReference type="NCBIfam" id="TIGR02395">
    <property type="entry name" value="rpoN_sigma"/>
    <property type="match status" value="1"/>
</dbReference>
<dbReference type="PANTHER" id="PTHR32248">
    <property type="entry name" value="RNA POLYMERASE SIGMA-54 FACTOR"/>
    <property type="match status" value="1"/>
</dbReference>
<dbReference type="Pfam" id="PF04963">
    <property type="entry name" value="Sigma54_CBD"/>
    <property type="match status" value="1"/>
</dbReference>
<dbReference type="GO" id="GO:0001216">
    <property type="term" value="F:DNA-binding transcription activator activity"/>
    <property type="evidence" value="ECO:0007669"/>
    <property type="project" value="InterPro"/>
</dbReference>
<dbReference type="SMART" id="SM00267">
    <property type="entry name" value="GGDEF"/>
    <property type="match status" value="1"/>
</dbReference>
<dbReference type="InterPro" id="IPR036567">
    <property type="entry name" value="RHF-like"/>
</dbReference>
<keyword evidence="4" id="KW-0240">DNA-directed RNA polymerase</keyword>
<name>A0A699IMB8_TANCI</name>
<keyword evidence="11" id="KW-0731">Sigma factor</keyword>
<evidence type="ECO:0000256" key="6">
    <source>
        <dbReference type="ARBA" id="ARBA00022597"/>
    </source>
</evidence>
<sequence length="1590" mass="176817">FILLDEPFAGVDPISVGDIKQIIHHLKAKGIGVLITDHNVRETLDICETAYIVNDGQLIAEGNAESILANQLVKEVYLGHDAPANKVFSPAMKPSLVLRMGQQLTMTPQLQQAIRLLQLSTLDLQQEIQEALESNPMLERQEEGDDFDNADPLADNIEQKPNADVQEPTYQESAPTVDNLEEGDWSERIPNELPVDTAWEDVYQTSASSLPSNDDDEWDFTTRTSVGESLQSHLLWQLNLAPMSDTDRLIAVTLIDCINNQGYLDETLEELLDAFDPELDIELDEIEAVLHRIQQFEPAGIGARNLSECLLLQLRQLPAKTPWLAEAQKLVGDYIDLLGSRDYSQLMRRMKLKEDDLRQVIELVQSLNPRPGSQIESSEPEYVVPDVIVRKDNERWLVELNQESVPRLRVNPQYAGFVRRADTSADNTFMRNQLQEARWFIKSLQSRNETLMKVATQIVEHQRGFLEYGDEAMKPLVLHDIAEAVGMHESTISRVTTQKFMHTPRGIYELKYFFSSHVSTSEGGECSSTAIRAIIKKLVAAENQKKPLSDSKIAGLLEAQGIQVARRTVAKYRESLGIAPSSERKRLMRSCMQVNISGHQLEVTEPLRTYIGEKLARLERHFDKITNVQVTMEVEKLKQKIEATLHVPGAEVVANAEHDDMYAAIDLLADKLDRQLKKHKEKQQSGSKKAVLQNIAKMIGREVPDLDEEVVFESLIAREKLGSTGFGNGIAIPHCRLKGCTTPVSAVLHLEKPIDFDAIDGAPVDLLFVLLVPEAATDAHLELLQRSLTMRMIIVSGRSGSGKSTALDVLEDSGFYCVDNLPAGLLPELAERALINTELAEPLLAVSIDARNLPSHLTRFPRMLEEVRARHIQCDVLFLDADEATLLKRFSETRRRHPLSTATRSLAEAIRDEKTLLGPIIDLADLTVDTTHLNLYQLRDILKLRLLNKPEPGTAFLIESFGFKRGMPVDADLVFDVRCLPNPYWKPELREQSGLDKPVAEYLAAQPDVEEMFQDIFSYLNKWLPRFAASNRAYVTIAIGCTGGHHRSVYLTERLGQVLQQSLKNVQIRVGRTPESMVDGKSIMAVMMLAAGKGTEIHLATEGEEADAALKGLTDLINNKSGSEKILMLGSVVAVAAILAIVGWLLYRELGTASEAAVRSANNVVQLIDADVQRNAELYDTSLQGLIAAWRRPDLKTISPELRQLVLFDRATAAPYKGDLVLLDDTGRIIADSTSLIPRQDDFSDRPGFSDLKNSASLALRVDGPFLSRWGFKDLCISFSRRLPSDDGRFVGVASASMRLSYFDQLFRTLDIGPTSTVNLLSAEGVLLARQPDDNTRTFIGQNFSMRPNFKRILKEVNGSFAAVSELDGAQRLYTFSRVGDLPLIVVVAQSRDDVYAVWKRNALLVAGATGLLCLGIVWLSWLLGRQLRLRHKAERELAGLAATDGLTGLANRRRLDQVLKQEWARGIRTGRPLALLMIDVDHFKAFNDRHGHHGGDVALRSVAQTLAANIRRPGDLAARYGGEEFMIVLPETDKSGACVIAEKLRLAVEGLPPFADDTVPITISIGVATHLPATHDLPEPLFHAADRAL</sequence>
<feature type="domain" description="PTS EIIA type-2" evidence="17">
    <location>
        <begin position="670"/>
        <end position="813"/>
    </location>
</feature>
<dbReference type="SUPFAM" id="SSF55594">
    <property type="entry name" value="HPr-like"/>
    <property type="match status" value="1"/>
</dbReference>
<dbReference type="Pfam" id="PF00309">
    <property type="entry name" value="Sigma54_AID"/>
    <property type="match status" value="1"/>
</dbReference>
<evidence type="ECO:0000256" key="2">
    <source>
        <dbReference type="ARBA" id="ARBA00008798"/>
    </source>
</evidence>
<proteinExistence type="inferred from homology"/>
<evidence type="ECO:0000256" key="3">
    <source>
        <dbReference type="ARBA" id="ARBA00015565"/>
    </source>
</evidence>
<dbReference type="SUPFAM" id="SSF55804">
    <property type="entry name" value="Phoshotransferase/anion transport protein"/>
    <property type="match status" value="1"/>
</dbReference>
<dbReference type="Gene3D" id="3.30.160.100">
    <property type="entry name" value="Ribosome hibernation promotion factor-like"/>
    <property type="match status" value="1"/>
</dbReference>
<dbReference type="InterPro" id="IPR029787">
    <property type="entry name" value="Nucleotide_cyclase"/>
</dbReference>
<evidence type="ECO:0000256" key="5">
    <source>
        <dbReference type="ARBA" id="ARBA00022553"/>
    </source>
</evidence>
<keyword evidence="8" id="KW-0548">Nucleotidyltransferase</keyword>
<dbReference type="PROSITE" id="PS00717">
    <property type="entry name" value="SIGMA54_1"/>
    <property type="match status" value="1"/>
</dbReference>
<dbReference type="GO" id="GO:0006352">
    <property type="term" value="P:DNA-templated transcription initiation"/>
    <property type="evidence" value="ECO:0007669"/>
    <property type="project" value="InterPro"/>
</dbReference>
<dbReference type="Gene3D" id="3.30.450.20">
    <property type="entry name" value="PAS domain"/>
    <property type="match status" value="2"/>
</dbReference>
<dbReference type="InterPro" id="IPR053931">
    <property type="entry name" value="RapZ_C"/>
</dbReference>
<dbReference type="InterPro" id="IPR043128">
    <property type="entry name" value="Rev_trsase/Diguanyl_cyclase"/>
</dbReference>
<dbReference type="CDD" id="cd12915">
    <property type="entry name" value="PDC2_DGC_like"/>
    <property type="match status" value="1"/>
</dbReference>
<keyword evidence="6" id="KW-0762">Sugar transport</keyword>
<dbReference type="GO" id="GO:0005524">
    <property type="term" value="F:ATP binding"/>
    <property type="evidence" value="ECO:0007669"/>
    <property type="project" value="InterPro"/>
</dbReference>
<comment type="similarity">
    <text evidence="2">Belongs to the sigma-54 factor family.</text>
</comment>
<evidence type="ECO:0000256" key="13">
    <source>
        <dbReference type="ARBA" id="ARBA00023163"/>
    </source>
</evidence>
<dbReference type="InterPro" id="IPR038709">
    <property type="entry name" value="RpoN_core-bd_sf"/>
</dbReference>
<dbReference type="Gene3D" id="1.10.10.1330">
    <property type="entry name" value="RNA polymerase sigma-54 factor, core-binding domain"/>
    <property type="match status" value="1"/>
</dbReference>
<dbReference type="InterPro" id="IPR053930">
    <property type="entry name" value="RapZ-like_N"/>
</dbReference>
<dbReference type="PROSITE" id="PS51350">
    <property type="entry name" value="PTS_HPR_DOM"/>
    <property type="match status" value="1"/>
</dbReference>
<dbReference type="GO" id="GO:0006417">
    <property type="term" value="P:regulation of translation"/>
    <property type="evidence" value="ECO:0007669"/>
    <property type="project" value="UniProtKB-KW"/>
</dbReference>
<keyword evidence="9" id="KW-0810">Translation regulation</keyword>
<dbReference type="SUPFAM" id="SSF52540">
    <property type="entry name" value="P-loop containing nucleoside triphosphate hydrolases"/>
    <property type="match status" value="2"/>
</dbReference>
<evidence type="ECO:0000256" key="11">
    <source>
        <dbReference type="ARBA" id="ARBA00023082"/>
    </source>
</evidence>
<dbReference type="CDD" id="cd00552">
    <property type="entry name" value="RaiA"/>
    <property type="match status" value="1"/>
</dbReference>
<evidence type="ECO:0000313" key="19">
    <source>
        <dbReference type="EMBL" id="GEZ61844.1"/>
    </source>
</evidence>
<evidence type="ECO:0000256" key="1">
    <source>
        <dbReference type="ARBA" id="ARBA00003136"/>
    </source>
</evidence>
<keyword evidence="7" id="KW-0808">Transferase</keyword>
<accession>A0A699IMB8</accession>
<dbReference type="Gene3D" id="3.30.70.270">
    <property type="match status" value="1"/>
</dbReference>
<dbReference type="PROSITE" id="PS51094">
    <property type="entry name" value="PTS_EIIA_TYPE_2"/>
    <property type="match status" value="1"/>
</dbReference>
<dbReference type="SUPFAM" id="SSF69754">
    <property type="entry name" value="Ribosome binding protein Y (YfiA homologue)"/>
    <property type="match status" value="1"/>
</dbReference>
<evidence type="ECO:0000256" key="7">
    <source>
        <dbReference type="ARBA" id="ARBA00022679"/>
    </source>
</evidence>
<feature type="transmembrane region" description="Helical" evidence="15">
    <location>
        <begin position="1402"/>
        <end position="1424"/>
    </location>
</feature>
<dbReference type="InterPro" id="IPR016152">
    <property type="entry name" value="PTrfase/Anion_transptr"/>
</dbReference>
<dbReference type="GO" id="GO:0016779">
    <property type="term" value="F:nucleotidyltransferase activity"/>
    <property type="evidence" value="ECO:0007669"/>
    <property type="project" value="UniProtKB-KW"/>
</dbReference>
<organism evidence="19">
    <name type="scientific">Tanacetum cinerariifolium</name>
    <name type="common">Dalmatian daisy</name>
    <name type="synonym">Chrysanthemum cinerariifolium</name>
    <dbReference type="NCBI Taxonomy" id="118510"/>
    <lineage>
        <taxon>Eukaryota</taxon>
        <taxon>Viridiplantae</taxon>
        <taxon>Streptophyta</taxon>
        <taxon>Embryophyta</taxon>
        <taxon>Tracheophyta</taxon>
        <taxon>Spermatophyta</taxon>
        <taxon>Magnoliopsida</taxon>
        <taxon>eudicotyledons</taxon>
        <taxon>Gunneridae</taxon>
        <taxon>Pentapetalae</taxon>
        <taxon>asterids</taxon>
        <taxon>campanulids</taxon>
        <taxon>Asterales</taxon>
        <taxon>Asteraceae</taxon>
        <taxon>Asteroideae</taxon>
        <taxon>Anthemideae</taxon>
        <taxon>Anthemidinae</taxon>
        <taxon>Tanacetum</taxon>
    </lineage>
</organism>
<keyword evidence="13" id="KW-0804">Transcription</keyword>
<dbReference type="Pfam" id="PF22588">
    <property type="entry name" value="dCache_1_like"/>
    <property type="match status" value="1"/>
</dbReference>
<dbReference type="FunFam" id="1.10.10.60:FF:000045">
    <property type="entry name" value="RNA polymerase sigma-54 factor"/>
    <property type="match status" value="1"/>
</dbReference>
<dbReference type="Gene3D" id="3.30.1340.10">
    <property type="entry name" value="HPr-like"/>
    <property type="match status" value="1"/>
</dbReference>
<dbReference type="InterPro" id="IPR000032">
    <property type="entry name" value="HPr-like"/>
</dbReference>
<dbReference type="InterPro" id="IPR054327">
    <property type="entry name" value="His-kinase-like_sensor"/>
</dbReference>
<dbReference type="InterPro" id="IPR002178">
    <property type="entry name" value="PTS_EIIA_type-2_dom"/>
</dbReference>
<dbReference type="FunFam" id="1.10.10.1330:FF:000001">
    <property type="entry name" value="RNA polymerase sigma-54 factor"/>
    <property type="match status" value="1"/>
</dbReference>
<dbReference type="InterPro" id="IPR035895">
    <property type="entry name" value="HPr-like_sf"/>
</dbReference>
<comment type="caution">
    <text evidence="19">The sequence shown here is derived from an EMBL/GenBank/DDBJ whole genome shotgun (WGS) entry which is preliminary data.</text>
</comment>
<dbReference type="InterPro" id="IPR003489">
    <property type="entry name" value="RHF/RaiA"/>
</dbReference>
<feature type="non-terminal residue" evidence="19">
    <location>
        <position position="1"/>
    </location>
</feature>
<keyword evidence="6" id="KW-0813">Transport</keyword>
<dbReference type="NCBIfam" id="NF003828">
    <property type="entry name" value="PRK05416.1"/>
    <property type="match status" value="1"/>
</dbReference>
<dbReference type="CDD" id="cd01949">
    <property type="entry name" value="GGDEF"/>
    <property type="match status" value="1"/>
</dbReference>
<dbReference type="GO" id="GO:0016987">
    <property type="term" value="F:sigma factor activity"/>
    <property type="evidence" value="ECO:0007669"/>
    <property type="project" value="UniProtKB-KW"/>
</dbReference>
<dbReference type="NCBIfam" id="NF004595">
    <property type="entry name" value="PRK05932.1-2"/>
    <property type="match status" value="1"/>
</dbReference>
<dbReference type="Gene3D" id="3.40.50.300">
    <property type="entry name" value="P-loop containing nucleotide triphosphate hydrolases"/>
    <property type="match status" value="1"/>
</dbReference>
<reference evidence="19" key="1">
    <citation type="journal article" date="2019" name="Sci. Rep.">
        <title>Draft genome of Tanacetum cinerariifolium, the natural source of mosquito coil.</title>
        <authorList>
            <person name="Yamashiro T."/>
            <person name="Shiraishi A."/>
            <person name="Satake H."/>
            <person name="Nakayama K."/>
        </authorList>
    </citation>
    <scope>NUCLEOTIDE SEQUENCE</scope>
</reference>
<dbReference type="NCBIfam" id="TIGR00741">
    <property type="entry name" value="yfiA"/>
    <property type="match status" value="1"/>
</dbReference>
<dbReference type="PROSITE" id="PS00589">
    <property type="entry name" value="PTS_HPR_SER"/>
    <property type="match status" value="1"/>
</dbReference>
<dbReference type="Pfam" id="PF00990">
    <property type="entry name" value="GGDEF"/>
    <property type="match status" value="1"/>
</dbReference>
<dbReference type="InterPro" id="IPR002114">
    <property type="entry name" value="PTS_HPr_Ser_P_site"/>
</dbReference>
<dbReference type="HAMAP" id="MF_00636">
    <property type="entry name" value="RapZ_like"/>
    <property type="match status" value="1"/>
</dbReference>
<dbReference type="FunFam" id="3.30.160.100:FF:000001">
    <property type="entry name" value="Ribosome hibernation promoting factor"/>
    <property type="match status" value="1"/>
</dbReference>
<dbReference type="FunFam" id="3.30.70.270:FF:000001">
    <property type="entry name" value="Diguanylate cyclase domain protein"/>
    <property type="match status" value="1"/>
</dbReference>
<dbReference type="Pfam" id="PF22740">
    <property type="entry name" value="PapZ_C"/>
    <property type="match status" value="1"/>
</dbReference>
<dbReference type="PRINTS" id="PR00045">
    <property type="entry name" value="SIGMA54FCT"/>
</dbReference>
<dbReference type="InterPro" id="IPR000394">
    <property type="entry name" value="RNA_pol_sigma_54"/>
</dbReference>
<evidence type="ECO:0000256" key="10">
    <source>
        <dbReference type="ARBA" id="ARBA00023015"/>
    </source>
</evidence>
<keyword evidence="10" id="KW-0805">Transcription regulation</keyword>
<feature type="domain" description="GGDEF" evidence="16">
    <location>
        <begin position="1472"/>
        <end position="1590"/>
    </location>
</feature>
<dbReference type="GO" id="GO:0003677">
    <property type="term" value="F:DNA binding"/>
    <property type="evidence" value="ECO:0007669"/>
    <property type="project" value="UniProtKB-KW"/>
</dbReference>
<evidence type="ECO:0000256" key="15">
    <source>
        <dbReference type="SAM" id="Phobius"/>
    </source>
</evidence>
<dbReference type="InterPro" id="IPR005337">
    <property type="entry name" value="RapZ-like"/>
</dbReference>
<dbReference type="SUPFAM" id="SSF55073">
    <property type="entry name" value="Nucleotide cyclase"/>
    <property type="match status" value="1"/>
</dbReference>
<protein>
    <recommendedName>
        <fullName evidence="3">Multiphosphoryl transfer protein</fullName>
    </recommendedName>
</protein>
<evidence type="ECO:0000259" key="16">
    <source>
        <dbReference type="PROSITE" id="PS50887"/>
    </source>
</evidence>
<dbReference type="Pfam" id="PF03668">
    <property type="entry name" value="RapZ-like_N"/>
    <property type="match status" value="1"/>
</dbReference>
<evidence type="ECO:0000259" key="18">
    <source>
        <dbReference type="PROSITE" id="PS51350"/>
    </source>
</evidence>
<keyword evidence="15" id="KW-1133">Transmembrane helix</keyword>
<dbReference type="PROSITE" id="PS00718">
    <property type="entry name" value="SIGMA54_2"/>
    <property type="match status" value="1"/>
</dbReference>